<organism evidence="5 6">
    <name type="scientific">Leyella stercorea</name>
    <dbReference type="NCBI Taxonomy" id="363265"/>
    <lineage>
        <taxon>Bacteria</taxon>
        <taxon>Pseudomonadati</taxon>
        <taxon>Bacteroidota</taxon>
        <taxon>Bacteroidia</taxon>
        <taxon>Bacteroidales</taxon>
        <taxon>Prevotellaceae</taxon>
        <taxon>Leyella</taxon>
    </lineage>
</organism>
<keyword evidence="3" id="KW-0804">Transcription</keyword>
<dbReference type="EMBL" id="QRNO01000025">
    <property type="protein sequence ID" value="RHK50881.1"/>
    <property type="molecule type" value="Genomic_DNA"/>
</dbReference>
<evidence type="ECO:0000256" key="1">
    <source>
        <dbReference type="ARBA" id="ARBA00023015"/>
    </source>
</evidence>
<dbReference type="InterPro" id="IPR014710">
    <property type="entry name" value="RmlC-like_jellyroll"/>
</dbReference>
<evidence type="ECO:0000256" key="2">
    <source>
        <dbReference type="ARBA" id="ARBA00023125"/>
    </source>
</evidence>
<dbReference type="GO" id="GO:0006355">
    <property type="term" value="P:regulation of DNA-templated transcription"/>
    <property type="evidence" value="ECO:0007669"/>
    <property type="project" value="InterPro"/>
</dbReference>
<dbReference type="Proteomes" id="UP000286598">
    <property type="component" value="Unassembled WGS sequence"/>
</dbReference>
<keyword evidence="2" id="KW-0238">DNA-binding</keyword>
<evidence type="ECO:0000256" key="3">
    <source>
        <dbReference type="ARBA" id="ARBA00023163"/>
    </source>
</evidence>
<reference evidence="5 6" key="1">
    <citation type="submission" date="2018-08" db="EMBL/GenBank/DDBJ databases">
        <title>A genome reference for cultivated species of the human gut microbiota.</title>
        <authorList>
            <person name="Zou Y."/>
            <person name="Xue W."/>
            <person name="Luo G."/>
        </authorList>
    </citation>
    <scope>NUCLEOTIDE SEQUENCE [LARGE SCALE GENOMIC DNA]</scope>
    <source>
        <strain evidence="5 6">AF42-9</strain>
    </source>
</reference>
<feature type="domain" description="Cyclic nucleotide-binding" evidence="4">
    <location>
        <begin position="13"/>
        <end position="73"/>
    </location>
</feature>
<dbReference type="InterPro" id="IPR012318">
    <property type="entry name" value="HTH_CRP"/>
</dbReference>
<evidence type="ECO:0000313" key="5">
    <source>
        <dbReference type="EMBL" id="RHK50881.1"/>
    </source>
</evidence>
<dbReference type="SUPFAM" id="SSF46785">
    <property type="entry name" value="Winged helix' DNA-binding domain"/>
    <property type="match status" value="1"/>
</dbReference>
<evidence type="ECO:0000259" key="4">
    <source>
        <dbReference type="PROSITE" id="PS50042"/>
    </source>
</evidence>
<dbReference type="Pfam" id="PF13545">
    <property type="entry name" value="HTH_Crp_2"/>
    <property type="match status" value="1"/>
</dbReference>
<dbReference type="CDD" id="cd00038">
    <property type="entry name" value="CAP_ED"/>
    <property type="match status" value="1"/>
</dbReference>
<dbReference type="PROSITE" id="PS50042">
    <property type="entry name" value="CNMP_BINDING_3"/>
    <property type="match status" value="1"/>
</dbReference>
<dbReference type="SMART" id="SM00100">
    <property type="entry name" value="cNMP"/>
    <property type="match status" value="1"/>
</dbReference>
<keyword evidence="6" id="KW-1185">Reference proteome</keyword>
<gene>
    <name evidence="5" type="ORF">DW060_06330</name>
</gene>
<dbReference type="SUPFAM" id="SSF51206">
    <property type="entry name" value="cAMP-binding domain-like"/>
    <property type="match status" value="1"/>
</dbReference>
<accession>A0A3R6FKQ4</accession>
<comment type="caution">
    <text evidence="5">The sequence shown here is derived from an EMBL/GenBank/DDBJ whole genome shotgun (WGS) entry which is preliminary data.</text>
</comment>
<sequence>MLNLYDKLREIPLFQGLTSDNLMQIIGQTKFSFKKFGKNEIIKKEGEKCNNIAILLSGDVKVVAHADDHSYSIEEHIKAPCILQIEHFMGLSPHYTRTFTSVDESDTVEICQSDLMHISDEFIIFRINMLNIVSAMAQKAERKLWHPMPTELRARIATFLKLRCLSPIGSKVIRIKMTRLAQELGTSRLNVSEALNAMQADGVLHFSRGIISVPQVEKLR</sequence>
<protein>
    <submittedName>
        <fullName evidence="5">Crp/Fnr family transcriptional regulator</fullName>
    </submittedName>
</protein>
<dbReference type="InterPro" id="IPR018490">
    <property type="entry name" value="cNMP-bd_dom_sf"/>
</dbReference>
<evidence type="ECO:0000313" key="6">
    <source>
        <dbReference type="Proteomes" id="UP000286598"/>
    </source>
</evidence>
<dbReference type="RefSeq" id="WP_118355218.1">
    <property type="nucleotide sequence ID" value="NZ_BRDO01000010.1"/>
</dbReference>
<dbReference type="GO" id="GO:0003677">
    <property type="term" value="F:DNA binding"/>
    <property type="evidence" value="ECO:0007669"/>
    <property type="project" value="UniProtKB-KW"/>
</dbReference>
<dbReference type="InterPro" id="IPR000595">
    <property type="entry name" value="cNMP-bd_dom"/>
</dbReference>
<dbReference type="Gene3D" id="2.60.120.10">
    <property type="entry name" value="Jelly Rolls"/>
    <property type="match status" value="1"/>
</dbReference>
<name>A0A3R6FKQ4_9BACT</name>
<dbReference type="OrthoDB" id="9798601at2"/>
<keyword evidence="1" id="KW-0805">Transcription regulation</keyword>
<proteinExistence type="predicted"/>
<dbReference type="InterPro" id="IPR036390">
    <property type="entry name" value="WH_DNA-bd_sf"/>
</dbReference>
<dbReference type="AlphaFoldDB" id="A0A3R6FKQ4"/>